<comment type="caution">
    <text evidence="1">The sequence shown here is derived from an EMBL/GenBank/DDBJ whole genome shotgun (WGS) entry which is preliminary data.</text>
</comment>
<organism evidence="1 2">
    <name type="scientific">Paraglaciecola algarum</name>
    <dbReference type="NCBI Taxonomy" id="3050085"/>
    <lineage>
        <taxon>Bacteria</taxon>
        <taxon>Pseudomonadati</taxon>
        <taxon>Pseudomonadota</taxon>
        <taxon>Gammaproteobacteria</taxon>
        <taxon>Alteromonadales</taxon>
        <taxon>Alteromonadaceae</taxon>
        <taxon>Paraglaciecola</taxon>
    </lineage>
</organism>
<protein>
    <submittedName>
        <fullName evidence="1">Uncharacterized protein</fullName>
    </submittedName>
</protein>
<proteinExistence type="predicted"/>
<dbReference type="EMBL" id="JAKGAS010000005">
    <property type="protein sequence ID" value="MCF2948496.1"/>
    <property type="molecule type" value="Genomic_DNA"/>
</dbReference>
<gene>
    <name evidence="1" type="ORF">L0668_10295</name>
</gene>
<evidence type="ECO:0000313" key="1">
    <source>
        <dbReference type="EMBL" id="MCF2948496.1"/>
    </source>
</evidence>
<sequence length="92" mass="9859">MAQITISISNPVLSGFYKTVDANDDVVAESQNSISHSFDSQTGKEYRTALTVTGSEGSKYKISVTGGSASVYPTEEQTLANNRDDYVVRTTG</sequence>
<reference evidence="1 2" key="1">
    <citation type="submission" date="2022-01" db="EMBL/GenBank/DDBJ databases">
        <title>Paraglaciecola sp. G1-23.</title>
        <authorList>
            <person name="Jin M.S."/>
            <person name="Han D.M."/>
            <person name="Kim H.M."/>
            <person name="Jeon C.O."/>
        </authorList>
    </citation>
    <scope>NUCLEOTIDE SEQUENCE [LARGE SCALE GENOMIC DNA]</scope>
    <source>
        <strain evidence="1 2">G1-23</strain>
    </source>
</reference>
<keyword evidence="2" id="KW-1185">Reference proteome</keyword>
<dbReference type="RefSeq" id="WP_235312336.1">
    <property type="nucleotide sequence ID" value="NZ_JAKGAS010000005.1"/>
</dbReference>
<evidence type="ECO:0000313" key="2">
    <source>
        <dbReference type="Proteomes" id="UP001521137"/>
    </source>
</evidence>
<accession>A0ABS9D6F1</accession>
<dbReference type="Proteomes" id="UP001521137">
    <property type="component" value="Unassembled WGS sequence"/>
</dbReference>
<name>A0ABS9D6F1_9ALTE</name>